<reference evidence="2 4" key="2">
    <citation type="submission" date="2019-04" db="EMBL/GenBank/DDBJ databases">
        <title>Draft genome sequence data and analysis of a Fermenting Bacterium, Geotoga petraea strain HO-Geo1, isolated from heavy-oil petroleum reservoir in Russia.</title>
        <authorList>
            <person name="Grouzdev D.S."/>
            <person name="Semenova E.M."/>
            <person name="Sokolova D.S."/>
            <person name="Tourova T.P."/>
            <person name="Poltaraus A.B."/>
            <person name="Nazina T.N."/>
        </authorList>
    </citation>
    <scope>NUCLEOTIDE SEQUENCE [LARGE SCALE GENOMIC DNA]</scope>
    <source>
        <strain evidence="2 4">HO-Geo1</strain>
    </source>
</reference>
<dbReference type="InterPro" id="IPR007536">
    <property type="entry name" value="16SrRNA_methylTrfase_J"/>
</dbReference>
<keyword evidence="1" id="KW-0489">Methyltransferase</keyword>
<gene>
    <name evidence="2" type="ORF">E4650_05245</name>
    <name evidence="1" type="ORF">SAMN04488588_0768</name>
</gene>
<dbReference type="PANTHER" id="PTHR36112:SF1">
    <property type="entry name" value="RIBOSOMAL RNA SMALL SUBUNIT METHYLTRANSFERASE J"/>
    <property type="match status" value="1"/>
</dbReference>
<dbReference type="OrthoDB" id="1653798at2"/>
<proteinExistence type="predicted"/>
<dbReference type="STRING" id="28234.SAMN04488588_0768"/>
<dbReference type="PANTHER" id="PTHR36112">
    <property type="entry name" value="RIBOSOMAL RNA SMALL SUBUNIT METHYLTRANSFERASE J"/>
    <property type="match status" value="1"/>
</dbReference>
<dbReference type="RefSeq" id="WP_091402957.1">
    <property type="nucleotide sequence ID" value="NZ_FMYV01000002.1"/>
</dbReference>
<keyword evidence="3" id="KW-1185">Reference proteome</keyword>
<organism evidence="1 3">
    <name type="scientific">Geotoga petraea</name>
    <dbReference type="NCBI Taxonomy" id="28234"/>
    <lineage>
        <taxon>Bacteria</taxon>
        <taxon>Thermotogati</taxon>
        <taxon>Thermotogota</taxon>
        <taxon>Thermotogae</taxon>
        <taxon>Petrotogales</taxon>
        <taxon>Petrotogaceae</taxon>
        <taxon>Geotoga</taxon>
    </lineage>
</organism>
<dbReference type="EMBL" id="SRME01000002">
    <property type="protein sequence ID" value="TGG88451.1"/>
    <property type="molecule type" value="Genomic_DNA"/>
</dbReference>
<name>A0A1G6K7E1_9BACT</name>
<dbReference type="Gene3D" id="3.40.50.150">
    <property type="entry name" value="Vaccinia Virus protein VP39"/>
    <property type="match status" value="1"/>
</dbReference>
<protein>
    <submittedName>
        <fullName evidence="2">Class I SAM-dependent methyltransferase</fullName>
    </submittedName>
    <submittedName>
        <fullName evidence="1">Putative SAM-dependent methyltransferase</fullName>
    </submittedName>
</protein>
<evidence type="ECO:0000313" key="2">
    <source>
        <dbReference type="EMBL" id="TGG88451.1"/>
    </source>
</evidence>
<dbReference type="SUPFAM" id="SSF53335">
    <property type="entry name" value="S-adenosyl-L-methionine-dependent methyltransferases"/>
    <property type="match status" value="1"/>
</dbReference>
<sequence>MTHSIKWIFTTSHKPNKEQIDKAYKLSKEYKSKYRNRRHIRDIDKENGMFIVERDFTVKFADKNSEIFYHPSISKIRYNNYESSENDYLIKTIDATPEATVLDLTMGLGSEALFMANYVKEVTGVEASFPLYLVVKEGLNNYNFKQEWMKKASKKIKIINDNYKNILMNIEDNSYDVVYCDPMFENPQMKSSPLNSIRQLAVYDKISQEDFEHMVRIAKKRVVIKARENDSLWDKFTFDEKVGSKNSGVYFGVIKIK</sequence>
<dbReference type="Proteomes" id="UP000199322">
    <property type="component" value="Unassembled WGS sequence"/>
</dbReference>
<dbReference type="Pfam" id="PF04445">
    <property type="entry name" value="SAM_MT"/>
    <property type="match status" value="1"/>
</dbReference>
<dbReference type="AlphaFoldDB" id="A0A1G6K7E1"/>
<evidence type="ECO:0000313" key="1">
    <source>
        <dbReference type="EMBL" id="SDC26959.1"/>
    </source>
</evidence>
<accession>A0A1G6K7E1</accession>
<keyword evidence="1" id="KW-0808">Transferase</keyword>
<evidence type="ECO:0000313" key="3">
    <source>
        <dbReference type="Proteomes" id="UP000199322"/>
    </source>
</evidence>
<dbReference type="InterPro" id="IPR029063">
    <property type="entry name" value="SAM-dependent_MTases_sf"/>
</dbReference>
<dbReference type="Proteomes" id="UP000297288">
    <property type="component" value="Unassembled WGS sequence"/>
</dbReference>
<dbReference type="GO" id="GO:0008990">
    <property type="term" value="F:rRNA (guanine-N2-)-methyltransferase activity"/>
    <property type="evidence" value="ECO:0007669"/>
    <property type="project" value="InterPro"/>
</dbReference>
<evidence type="ECO:0000313" key="4">
    <source>
        <dbReference type="Proteomes" id="UP000297288"/>
    </source>
</evidence>
<dbReference type="EMBL" id="FMYV01000002">
    <property type="protein sequence ID" value="SDC26959.1"/>
    <property type="molecule type" value="Genomic_DNA"/>
</dbReference>
<reference evidence="1 3" key="1">
    <citation type="submission" date="2016-10" db="EMBL/GenBank/DDBJ databases">
        <authorList>
            <person name="de Groot N.N."/>
        </authorList>
    </citation>
    <scope>NUCLEOTIDE SEQUENCE [LARGE SCALE GENOMIC DNA]</scope>
    <source>
        <strain evidence="1 3">WG14</strain>
    </source>
</reference>